<name>A0A1I6HAC9_9FLAO</name>
<dbReference type="AlphaFoldDB" id="A0A1I6HAC9"/>
<dbReference type="STRING" id="440514.SAMN04488010_0132"/>
<sequence length="53" mass="5913">MKNLQYARVGNVRPKGSYDQNLNEQQVSSNFSGAFKAQEAANNNNHLNNISCK</sequence>
<gene>
    <name evidence="2" type="ORF">SAMN04488010_0132</name>
</gene>
<protein>
    <submittedName>
        <fullName evidence="2">Uncharacterized protein</fullName>
    </submittedName>
</protein>
<dbReference type="EMBL" id="FOYX01000001">
    <property type="protein sequence ID" value="SFR51453.1"/>
    <property type="molecule type" value="Genomic_DNA"/>
</dbReference>
<feature type="region of interest" description="Disordered" evidence="1">
    <location>
        <begin position="1"/>
        <end position="22"/>
    </location>
</feature>
<organism evidence="2 3">
    <name type="scientific">Maribacter stanieri</name>
    <dbReference type="NCBI Taxonomy" id="440514"/>
    <lineage>
        <taxon>Bacteria</taxon>
        <taxon>Pseudomonadati</taxon>
        <taxon>Bacteroidota</taxon>
        <taxon>Flavobacteriia</taxon>
        <taxon>Flavobacteriales</taxon>
        <taxon>Flavobacteriaceae</taxon>
        <taxon>Maribacter</taxon>
    </lineage>
</organism>
<evidence type="ECO:0000313" key="2">
    <source>
        <dbReference type="EMBL" id="SFR51453.1"/>
    </source>
</evidence>
<evidence type="ECO:0000256" key="1">
    <source>
        <dbReference type="SAM" id="MobiDB-lite"/>
    </source>
</evidence>
<dbReference type="RefSeq" id="WP_177214900.1">
    <property type="nucleotide sequence ID" value="NZ_CANMGB010000001.1"/>
</dbReference>
<evidence type="ECO:0000313" key="3">
    <source>
        <dbReference type="Proteomes" id="UP000199462"/>
    </source>
</evidence>
<reference evidence="3" key="1">
    <citation type="submission" date="2016-10" db="EMBL/GenBank/DDBJ databases">
        <authorList>
            <person name="Varghese N."/>
            <person name="Submissions S."/>
        </authorList>
    </citation>
    <scope>NUCLEOTIDE SEQUENCE [LARGE SCALE GENOMIC DNA]</scope>
    <source>
        <strain evidence="3">DSM 19891</strain>
    </source>
</reference>
<keyword evidence="3" id="KW-1185">Reference proteome</keyword>
<dbReference type="Proteomes" id="UP000199462">
    <property type="component" value="Unassembled WGS sequence"/>
</dbReference>
<proteinExistence type="predicted"/>
<accession>A0A1I6HAC9</accession>